<accession>A0ACC2I907</accession>
<sequence>MIDKIRDLSEYIREELLWAQALQQEYANKKRLPAPARQSKKLDWKNLGPFTVIQAVSSHAYRLDLPDSMKIHPVFHVSLLRPAAPDLDYLPGQRNPPPEPVIIDGEPEYVVERVERIRFNKKRREYEYLTRWTGYDELSWEPAQALRDTQAVEQFHIRYPSEPNPFPDLEQLPD</sequence>
<dbReference type="EMBL" id="JAPHNI010000386">
    <property type="protein sequence ID" value="KAJ8111654.1"/>
    <property type="molecule type" value="Genomic_DNA"/>
</dbReference>
<protein>
    <submittedName>
        <fullName evidence="1">Uncharacterized protein</fullName>
    </submittedName>
</protein>
<evidence type="ECO:0000313" key="2">
    <source>
        <dbReference type="Proteomes" id="UP001153331"/>
    </source>
</evidence>
<keyword evidence="2" id="KW-1185">Reference proteome</keyword>
<proteinExistence type="predicted"/>
<name>A0ACC2I907_9PLEO</name>
<gene>
    <name evidence="1" type="ORF">OPT61_g5797</name>
</gene>
<comment type="caution">
    <text evidence="1">The sequence shown here is derived from an EMBL/GenBank/DDBJ whole genome shotgun (WGS) entry which is preliminary data.</text>
</comment>
<reference evidence="1" key="1">
    <citation type="submission" date="2022-11" db="EMBL/GenBank/DDBJ databases">
        <title>Genome Sequence of Boeremia exigua.</title>
        <authorList>
            <person name="Buettner E."/>
        </authorList>
    </citation>
    <scope>NUCLEOTIDE SEQUENCE</scope>
    <source>
        <strain evidence="1">CU02</strain>
    </source>
</reference>
<dbReference type="Proteomes" id="UP001153331">
    <property type="component" value="Unassembled WGS sequence"/>
</dbReference>
<organism evidence="1 2">
    <name type="scientific">Boeremia exigua</name>
    <dbReference type="NCBI Taxonomy" id="749465"/>
    <lineage>
        <taxon>Eukaryota</taxon>
        <taxon>Fungi</taxon>
        <taxon>Dikarya</taxon>
        <taxon>Ascomycota</taxon>
        <taxon>Pezizomycotina</taxon>
        <taxon>Dothideomycetes</taxon>
        <taxon>Pleosporomycetidae</taxon>
        <taxon>Pleosporales</taxon>
        <taxon>Pleosporineae</taxon>
        <taxon>Didymellaceae</taxon>
        <taxon>Boeremia</taxon>
    </lineage>
</organism>
<evidence type="ECO:0000313" key="1">
    <source>
        <dbReference type="EMBL" id="KAJ8111654.1"/>
    </source>
</evidence>